<dbReference type="PIRSF" id="PIRSF001444">
    <property type="entry name" value="Adenylate_cycl"/>
    <property type="match status" value="1"/>
</dbReference>
<dbReference type="PANTHER" id="PTHR38760:SF1">
    <property type="entry name" value="ADENYLATE CYCLASE"/>
    <property type="match status" value="1"/>
</dbReference>
<dbReference type="Pfam" id="PF12633">
    <property type="entry name" value="Adenyl_cycl_N"/>
    <property type="match status" value="1"/>
</dbReference>
<keyword evidence="2" id="KW-0456">Lyase</keyword>
<keyword evidence="3" id="KW-1185">Reference proteome</keyword>
<dbReference type="EMBL" id="JAKIKT010000001">
    <property type="protein sequence ID" value="MCL2912178.1"/>
    <property type="molecule type" value="Genomic_DNA"/>
</dbReference>
<gene>
    <name evidence="2" type="ORF">L2725_00030</name>
</gene>
<dbReference type="EC" id="4.6.1.1" evidence="2"/>
<dbReference type="InterPro" id="IPR000274">
    <property type="entry name" value="Adenylate_cyclase_1"/>
</dbReference>
<dbReference type="PANTHER" id="PTHR38760">
    <property type="entry name" value="ADENYLATE CYCLASE"/>
    <property type="match status" value="1"/>
</dbReference>
<evidence type="ECO:0000313" key="3">
    <source>
        <dbReference type="Proteomes" id="UP001202831"/>
    </source>
</evidence>
<dbReference type="GO" id="GO:0004016">
    <property type="term" value="F:adenylate cyclase activity"/>
    <property type="evidence" value="ECO:0007669"/>
    <property type="project" value="UniProtKB-EC"/>
</dbReference>
<organism evidence="2 3">
    <name type="scientific">Shewanella corallii</name>
    <dbReference type="NCBI Taxonomy" id="560080"/>
    <lineage>
        <taxon>Bacteria</taxon>
        <taxon>Pseudomonadati</taxon>
        <taxon>Pseudomonadota</taxon>
        <taxon>Gammaproteobacteria</taxon>
        <taxon>Alteromonadales</taxon>
        <taxon>Shewanellaceae</taxon>
        <taxon>Shewanella</taxon>
    </lineage>
</organism>
<dbReference type="NCBIfam" id="NF006980">
    <property type="entry name" value="PRK09450.1-5"/>
    <property type="match status" value="1"/>
</dbReference>
<proteinExistence type="predicted"/>
<dbReference type="Proteomes" id="UP001202831">
    <property type="component" value="Unassembled WGS sequence"/>
</dbReference>
<feature type="domain" description="Adenylate cyclase class-I N-terminal" evidence="1">
    <location>
        <begin position="14"/>
        <end position="211"/>
    </location>
</feature>
<sequence>MFIEALPGSRNDKLSRSRDLAARLNQVRLARAQALLSPLKRQLLKLIPALFHCHARGLPGYNGPFAPSGIFDYRISPRVLETLKSLGLPEPESPSGLPAIEGIYTMGSSGSFGQNRFSDLDVWLVHHPELGPYELQQLREKADLIGQWLMQYQLEANFYLVHPRQFTSKLDDDAPDRAMGHEHSGTAQRWLLLEEFYRSHICLAGKTVAWWPGAQAAPDLLLLGDVHQQLAGEYLGAALWQLYKGLGAPHKALLKVVLLEAYASGEANQELLTDLLWKRTCEGDFSAGNDPYCILYERIESYLTKLGDDRRLELVRRCFYLKCGVRLTAREQSIDWRFYKLRSMVEAWGWDEELLQRLDASENWHAGQLLWFNRQLNELMIRSYQTLLKFAASRQLNSDMRIDELGMLTRKLHTYFSGDSDQLVRLNLLWSSGVAEQRLRIIHEHQFLLVRMQHDGDTEGELLFQGDTLAAVLAWACINGVATAQTAWFRDRGDDLIPDRRLQSLCRQILPLLPRNEIKVSKQDLCNPWYFRQVLFLLNLEQDPTGQWQGQEMMVDRLNANVLSLGRDKRNMLAGVDILSINNWGEFHIHHYQGDKALLQALVYVAPGLKRSKEEVKLDVLSHSQRLTAQLSQTVLNFLRQNARLSHHGKTATTMMQPVQIGKEQYGLFYSTTGLVWQDLSDTKSLFQQLVKGHVVSLPRPALPDEPLATLPEAIQHYATKGVTQYFLRQDGQDLDVFVLDEDNAQQHFVQKNSEIGAMVKRISHQFVFGAQHSPGIRFNMPQFFRLERVNGELTLSPFGIASRELNREF</sequence>
<name>A0ABT0N163_9GAMM</name>
<evidence type="ECO:0000313" key="2">
    <source>
        <dbReference type="EMBL" id="MCL2912178.1"/>
    </source>
</evidence>
<dbReference type="Pfam" id="PF01295">
    <property type="entry name" value="Adenylate_cycl"/>
    <property type="match status" value="1"/>
</dbReference>
<evidence type="ECO:0000259" key="1">
    <source>
        <dbReference type="Pfam" id="PF12633"/>
    </source>
</evidence>
<accession>A0ABT0N163</accession>
<dbReference type="InterPro" id="IPR024685">
    <property type="entry name" value="Adenylate_cyclase_1_N"/>
</dbReference>
<protein>
    <submittedName>
        <fullName evidence="2">Class I adenylate cyclase</fullName>
        <ecNumber evidence="2">4.6.1.1</ecNumber>
    </submittedName>
</protein>
<comment type="caution">
    <text evidence="2">The sequence shown here is derived from an EMBL/GenBank/DDBJ whole genome shotgun (WGS) entry which is preliminary data.</text>
</comment>
<reference evidence="2 3" key="1">
    <citation type="submission" date="2022-01" db="EMBL/GenBank/DDBJ databases">
        <title>Whole genome-based taxonomy of the Shewanellaceae.</title>
        <authorList>
            <person name="Martin-Rodriguez A.J."/>
        </authorList>
    </citation>
    <scope>NUCLEOTIDE SEQUENCE [LARGE SCALE GENOMIC DNA]</scope>
    <source>
        <strain evidence="2 3">DSM 21332</strain>
    </source>
</reference>